<dbReference type="InterPro" id="IPR001387">
    <property type="entry name" value="Cro/C1-type_HTH"/>
</dbReference>
<name>A0AAX1N5G5_9BACT</name>
<gene>
    <name evidence="3" type="ORF">KMW28_03680</name>
</gene>
<dbReference type="Pfam" id="PF01381">
    <property type="entry name" value="HTH_3"/>
    <property type="match status" value="1"/>
</dbReference>
<evidence type="ECO:0000313" key="3">
    <source>
        <dbReference type="EMBL" id="QWG02689.1"/>
    </source>
</evidence>
<dbReference type="EMBL" id="CP076132">
    <property type="protein sequence ID" value="QWG02689.1"/>
    <property type="molecule type" value="Genomic_DNA"/>
</dbReference>
<organism evidence="3 4">
    <name type="scientific">Flammeovirga yaeyamensis</name>
    <dbReference type="NCBI Taxonomy" id="367791"/>
    <lineage>
        <taxon>Bacteria</taxon>
        <taxon>Pseudomonadati</taxon>
        <taxon>Bacteroidota</taxon>
        <taxon>Cytophagia</taxon>
        <taxon>Cytophagales</taxon>
        <taxon>Flammeovirgaceae</taxon>
        <taxon>Flammeovirga</taxon>
    </lineage>
</organism>
<protein>
    <submittedName>
        <fullName evidence="3">Helix-turn-helix domain-containing protein</fullName>
    </submittedName>
</protein>
<dbReference type="PROSITE" id="PS50943">
    <property type="entry name" value="HTH_CROC1"/>
    <property type="match status" value="1"/>
</dbReference>
<dbReference type="PANTHER" id="PTHR46558">
    <property type="entry name" value="TRACRIPTIONAL REGULATORY PROTEIN-RELATED-RELATED"/>
    <property type="match status" value="1"/>
</dbReference>
<keyword evidence="1" id="KW-0238">DNA-binding</keyword>
<reference evidence="3 4" key="1">
    <citation type="submission" date="2021-05" db="EMBL/GenBank/DDBJ databases">
        <title>Comparative genomic studies on the polysaccharide-degrading batcterial strains of the Flammeovirga genus.</title>
        <authorList>
            <person name="Zewei F."/>
            <person name="Zheng Z."/>
            <person name="Yu L."/>
            <person name="Ruyue G."/>
            <person name="Yanhong M."/>
            <person name="Yuanyuan C."/>
            <person name="Jingyan G."/>
            <person name="Wenjun H."/>
        </authorList>
    </citation>
    <scope>NUCLEOTIDE SEQUENCE [LARGE SCALE GENOMIC DNA]</scope>
    <source>
        <strain evidence="3 4">NBRC:100898</strain>
    </source>
</reference>
<dbReference type="Proteomes" id="UP000678679">
    <property type="component" value="Chromosome 1"/>
</dbReference>
<evidence type="ECO:0000313" key="4">
    <source>
        <dbReference type="Proteomes" id="UP000678679"/>
    </source>
</evidence>
<dbReference type="GO" id="GO:0003677">
    <property type="term" value="F:DNA binding"/>
    <property type="evidence" value="ECO:0007669"/>
    <property type="project" value="UniProtKB-KW"/>
</dbReference>
<keyword evidence="4" id="KW-1185">Reference proteome</keyword>
<dbReference type="SMART" id="SM00530">
    <property type="entry name" value="HTH_XRE"/>
    <property type="match status" value="1"/>
</dbReference>
<evidence type="ECO:0000259" key="2">
    <source>
        <dbReference type="PROSITE" id="PS50943"/>
    </source>
</evidence>
<dbReference type="PANTHER" id="PTHR46558:SF4">
    <property type="entry name" value="DNA-BIDING PHAGE PROTEIN"/>
    <property type="match status" value="1"/>
</dbReference>
<dbReference type="InterPro" id="IPR010982">
    <property type="entry name" value="Lambda_DNA-bd_dom_sf"/>
</dbReference>
<proteinExistence type="predicted"/>
<feature type="domain" description="HTH cro/C1-type" evidence="2">
    <location>
        <begin position="16"/>
        <end position="70"/>
    </location>
</feature>
<dbReference type="CDD" id="cd00093">
    <property type="entry name" value="HTH_XRE"/>
    <property type="match status" value="1"/>
</dbReference>
<dbReference type="KEGG" id="fya:KMW28_03680"/>
<sequence>MEKGTDIFYSSIIDKIVLQRKEMGLTQESFAKKIGLSRPTYVNIEQRRHRPTLYTLYNISTFTGKDMNYFFESIPQDKVEQSTVTRKIKNKLNSNEQETLLEFIRKIK</sequence>
<dbReference type="Gene3D" id="1.10.260.40">
    <property type="entry name" value="lambda repressor-like DNA-binding domains"/>
    <property type="match status" value="1"/>
</dbReference>
<dbReference type="RefSeq" id="WP_169666535.1">
    <property type="nucleotide sequence ID" value="NZ_CP076132.1"/>
</dbReference>
<dbReference type="AlphaFoldDB" id="A0AAX1N5G5"/>
<dbReference type="SUPFAM" id="SSF47413">
    <property type="entry name" value="lambda repressor-like DNA-binding domains"/>
    <property type="match status" value="1"/>
</dbReference>
<accession>A0AAX1N5G5</accession>
<evidence type="ECO:0000256" key="1">
    <source>
        <dbReference type="ARBA" id="ARBA00023125"/>
    </source>
</evidence>